<dbReference type="InterPro" id="IPR029063">
    <property type="entry name" value="SAM-dependent_MTases_sf"/>
</dbReference>
<dbReference type="Gene3D" id="3.40.50.150">
    <property type="entry name" value="Vaccinia Virus protein VP39"/>
    <property type="match status" value="1"/>
</dbReference>
<organism evidence="1 2">
    <name type="scientific">Gordonia polyisoprenivorans (strain DSM 44266 / VH2)</name>
    <dbReference type="NCBI Taxonomy" id="1112204"/>
    <lineage>
        <taxon>Bacteria</taxon>
        <taxon>Bacillati</taxon>
        <taxon>Actinomycetota</taxon>
        <taxon>Actinomycetes</taxon>
        <taxon>Mycobacteriales</taxon>
        <taxon>Gordoniaceae</taxon>
        <taxon>Gordonia</taxon>
    </lineage>
</organism>
<proteinExistence type="predicted"/>
<reference evidence="1 2" key="1">
    <citation type="journal article" date="2012" name="Appl. Environ. Microbiol.">
        <title>Involvement of two latex-clearing proteins during rubber degradation and insights into the subsequent degradation pathway revealed by the genome sequence of Gordonia polyisoprenivorans strain VH2.</title>
        <authorList>
            <person name="Hiessl S."/>
            <person name="Schuldes J."/>
            <person name="Thurmer A."/>
            <person name="Halbsguth T."/>
            <person name="Broker D."/>
            <person name="Angelov A."/>
            <person name="Liebl W."/>
            <person name="Daniel R."/>
            <person name="Steinbuchel A."/>
        </authorList>
    </citation>
    <scope>NUCLEOTIDE SEQUENCE [LARGE SCALE GENOMIC DNA]</scope>
    <source>
        <strain evidence="2">DSM 44266 / VH2</strain>
    </source>
</reference>
<evidence type="ECO:0008006" key="3">
    <source>
        <dbReference type="Google" id="ProtNLM"/>
    </source>
</evidence>
<dbReference type="AlphaFoldDB" id="H6MRA2"/>
<dbReference type="Proteomes" id="UP000009154">
    <property type="component" value="Chromosome"/>
</dbReference>
<dbReference type="HOGENOM" id="CLU_640556_0_0_11"/>
<accession>H6MRA2</accession>
<sequence length="428" mass="49047">MQQYYQPRTSQDIDLVCPADTAYSLIEQLYPSDQFNVQDVNDDALRPSWEVTERGRNGTSTYIGPKIAERHPYQFVDYEWLLTRAEPYRLAGDKLRNILVPSLESVSFLKLLALAARLESRPEKGEQDLRDFINLTNLPEFRLNIFLDMFDDSSKEHLTTRIVQLSISREQPLFAKSSVTRLSDLLFPSYPDTLSSPVCTLYSPENSLEFYSRVANQYDQRNTQFLYDAHNAVIGQLRAHLDTGEYRGVIDIGCGTGRMIASHFAFRDLEWIAIDGCQEMLDQFEAYTSFDSAVIKPVVVNEDLQEFDFTNLPGSNGGQCWIGLVSFVLTSMSDDSVLERLLRDLPKLSTLIVADIHPLYTLKHPNYDFELPDGNADLRPRPVFPDILHETLRSYGFQLRHSQSVKKKQRDPYAFVYVFESTDSGELL</sequence>
<dbReference type="eggNOG" id="ENOG502ZF79">
    <property type="taxonomic scope" value="Bacteria"/>
</dbReference>
<keyword evidence="2" id="KW-1185">Reference proteome</keyword>
<dbReference type="EMBL" id="CP003119">
    <property type="protein sequence ID" value="AFA71247.1"/>
    <property type="molecule type" value="Genomic_DNA"/>
</dbReference>
<protein>
    <recommendedName>
        <fullName evidence="3">Methyltransferase domain-containing protein</fullName>
    </recommendedName>
</protein>
<gene>
    <name evidence="1" type="ordered locus">GPOL_c01740</name>
</gene>
<evidence type="ECO:0000313" key="2">
    <source>
        <dbReference type="Proteomes" id="UP000009154"/>
    </source>
</evidence>
<dbReference type="SUPFAM" id="SSF53335">
    <property type="entry name" value="S-adenosyl-L-methionine-dependent methyltransferases"/>
    <property type="match status" value="1"/>
</dbReference>
<name>H6MRA2_GORPV</name>
<evidence type="ECO:0000313" key="1">
    <source>
        <dbReference type="EMBL" id="AFA71247.1"/>
    </source>
</evidence>
<dbReference type="KEGG" id="gpo:GPOL_c01740"/>